<keyword evidence="2" id="KW-1133">Transmembrane helix</keyword>
<dbReference type="eggNOG" id="COG3227">
    <property type="taxonomic scope" value="Bacteria"/>
</dbReference>
<evidence type="ECO:0000313" key="3">
    <source>
        <dbReference type="EMBL" id="GAK58631.1"/>
    </source>
</evidence>
<keyword evidence="4" id="KW-1185">Reference proteome</keyword>
<dbReference type="HOGENOM" id="CLU_040771_0_0_0"/>
<protein>
    <submittedName>
        <fullName evidence="3">Propeptide peptidase M4 and M36</fullName>
    </submittedName>
</protein>
<name>A0A081C226_VECG1</name>
<evidence type="ECO:0000256" key="1">
    <source>
        <dbReference type="SAM" id="MobiDB-lite"/>
    </source>
</evidence>
<feature type="transmembrane region" description="Helical" evidence="2">
    <location>
        <begin position="553"/>
        <end position="577"/>
    </location>
</feature>
<feature type="compositionally biased region" description="Basic and acidic residues" evidence="1">
    <location>
        <begin position="19"/>
        <end position="31"/>
    </location>
</feature>
<dbReference type="SUPFAM" id="SSF55486">
    <property type="entry name" value="Metalloproteases ('zincins'), catalytic domain"/>
    <property type="match status" value="1"/>
</dbReference>
<proteinExistence type="predicted"/>
<accession>A0A081C226</accession>
<dbReference type="EMBL" id="DF820468">
    <property type="protein sequence ID" value="GAK58631.1"/>
    <property type="molecule type" value="Genomic_DNA"/>
</dbReference>
<dbReference type="Proteomes" id="UP000030661">
    <property type="component" value="Unassembled WGS sequence"/>
</dbReference>
<evidence type="ECO:0000256" key="2">
    <source>
        <dbReference type="SAM" id="Phobius"/>
    </source>
</evidence>
<dbReference type="STRING" id="1499967.U27_05605"/>
<dbReference type="AlphaFoldDB" id="A0A081C226"/>
<keyword evidence="2" id="KW-0812">Transmembrane</keyword>
<organism evidence="3">
    <name type="scientific">Vecturithrix granuli</name>
    <dbReference type="NCBI Taxonomy" id="1499967"/>
    <lineage>
        <taxon>Bacteria</taxon>
        <taxon>Candidatus Moduliflexota</taxon>
        <taxon>Candidatus Vecturitrichia</taxon>
        <taxon>Candidatus Vecturitrichales</taxon>
        <taxon>Candidatus Vecturitrichaceae</taxon>
        <taxon>Candidatus Vecturithrix</taxon>
    </lineage>
</organism>
<keyword evidence="2" id="KW-0472">Membrane</keyword>
<sequence>MEKNKTEQVQYQGEIETPGDQKPDEGIKEPKKPIEVFKNRLRWSIQPHETLDVYSHIHESIGNVEYLVGPDLAQGKWLSDTPENCARQFLLEQSELFGLLRTEFELRLFRKHVLHSQMGTHCIFGLRYEGKEVEGHSFSVHIDHDMRVVMVTSVYNPNTPEMVVQLLKEIDEAKKIEKFSEENLKEILQSKLPTVKIEKIESMLVERYDEKQNCELRSGWQIKCVSENGGFVMWVTRDKEGKIDYNREPYPVSAKVGQEWVGLGKVFQGFWDGEDSVSVSAIFDRETRSVILRGLKSHNELLGRYVRVRDTLTTRAQGVPSTDTPLNFCPDTDLTTSLFDRVMAYYHIDLIQRFFRELGLDILDDEAYPQFNPMEVILGNTETSYCTNQQRIYFQRRTENYNCTDAREARIVYHEFVHAVTDALARMHRHDTKDKDSLRYRQILEAEAMDEGLADYFACSLAERYGMKCARFYPLRKIVSDENQEYFDLQDYRNVEGVLSGLETYPFGIGNDQLKEMNYGEIKDGLIYSWGERWSRYLWGLRGKLGAEVADMIIAHSIFFLTRWATFGMGILAIMLADRLLFRGVHKGDILPDSKVPKEWSNWDK</sequence>
<feature type="region of interest" description="Disordered" evidence="1">
    <location>
        <begin position="1"/>
        <end position="31"/>
    </location>
</feature>
<evidence type="ECO:0000313" key="4">
    <source>
        <dbReference type="Proteomes" id="UP000030661"/>
    </source>
</evidence>
<reference evidence="3" key="1">
    <citation type="journal article" date="2015" name="PeerJ">
        <title>First genomic representation of candidate bacterial phylum KSB3 points to enhanced environmental sensing as a trigger of wastewater bulking.</title>
        <authorList>
            <person name="Sekiguchi Y."/>
            <person name="Ohashi A."/>
            <person name="Parks D.H."/>
            <person name="Yamauchi T."/>
            <person name="Tyson G.W."/>
            <person name="Hugenholtz P."/>
        </authorList>
    </citation>
    <scope>NUCLEOTIDE SEQUENCE [LARGE SCALE GENOMIC DNA]</scope>
</reference>
<gene>
    <name evidence="3" type="ORF">U27_05605</name>
</gene>